<dbReference type="STRING" id="240159.A0A4U5TYH4"/>
<accession>A0A4U5TYH4</accession>
<dbReference type="Proteomes" id="UP000298787">
    <property type="component" value="Chromosome 2"/>
</dbReference>
<name>A0A4U5TYH4_COLLU</name>
<evidence type="ECO:0000313" key="3">
    <source>
        <dbReference type="Proteomes" id="UP000298787"/>
    </source>
</evidence>
<proteinExistence type="predicted"/>
<protein>
    <submittedName>
        <fullName evidence="2">Laccase domain-containing protein 1</fullName>
    </submittedName>
</protein>
<evidence type="ECO:0000256" key="1">
    <source>
        <dbReference type="SAM" id="MobiDB-lite"/>
    </source>
</evidence>
<organism evidence="2 3">
    <name type="scientific">Collichthys lucidus</name>
    <name type="common">Big head croaker</name>
    <name type="synonym">Sciaena lucida</name>
    <dbReference type="NCBI Taxonomy" id="240159"/>
    <lineage>
        <taxon>Eukaryota</taxon>
        <taxon>Metazoa</taxon>
        <taxon>Chordata</taxon>
        <taxon>Craniata</taxon>
        <taxon>Vertebrata</taxon>
        <taxon>Euteleostomi</taxon>
        <taxon>Actinopterygii</taxon>
        <taxon>Neopterygii</taxon>
        <taxon>Teleostei</taxon>
        <taxon>Neoteleostei</taxon>
        <taxon>Acanthomorphata</taxon>
        <taxon>Eupercaria</taxon>
        <taxon>Sciaenidae</taxon>
        <taxon>Collichthys</taxon>
    </lineage>
</organism>
<feature type="compositionally biased region" description="Basic and acidic residues" evidence="1">
    <location>
        <begin position="210"/>
        <end position="226"/>
    </location>
</feature>
<reference evidence="2 3" key="1">
    <citation type="submission" date="2019-01" db="EMBL/GenBank/DDBJ databases">
        <title>Genome Assembly of Collichthys lucidus.</title>
        <authorList>
            <person name="Cai M."/>
            <person name="Xiao S."/>
        </authorList>
    </citation>
    <scope>NUCLEOTIDE SEQUENCE [LARGE SCALE GENOMIC DNA]</scope>
    <source>
        <strain evidence="2">JT15FE1705JMU</strain>
        <tissue evidence="2">Muscle</tissue>
    </source>
</reference>
<gene>
    <name evidence="2" type="ORF">D9C73_001910</name>
</gene>
<feature type="compositionally biased region" description="Gly residues" evidence="1">
    <location>
        <begin position="229"/>
        <end position="238"/>
    </location>
</feature>
<feature type="region of interest" description="Disordered" evidence="1">
    <location>
        <begin position="166"/>
        <end position="246"/>
    </location>
</feature>
<feature type="compositionally biased region" description="Basic and acidic residues" evidence="1">
    <location>
        <begin position="179"/>
        <end position="192"/>
    </location>
</feature>
<sequence>MSEAVLVDLIHGCSPACTGASLLEDSASAPHVFLLCGSSHRDKRSLSCGTLSACNNVRVLDSGSTAECVYRFKQTVDELDLSSVRVLTTPQGRDVLRVYQEQLFTAVYTFDYEVNDVTCPSCRGSAHTDSPGHRVQEEEGQVSAFLRQLPALKGDVTVLKSTLIPGEPRQRCLGSGESRAGELRRDGDRPDRGGSGGSGSRLHAHPVHRSGVEGHRSRSRRLERNPDGGCYGNGGGHGDGVRLPGE</sequence>
<dbReference type="AlphaFoldDB" id="A0A4U5TYH4"/>
<dbReference type="EMBL" id="CM014079">
    <property type="protein sequence ID" value="TKS66767.1"/>
    <property type="molecule type" value="Genomic_DNA"/>
</dbReference>
<evidence type="ECO:0000313" key="2">
    <source>
        <dbReference type="EMBL" id="TKS66767.1"/>
    </source>
</evidence>
<keyword evidence="3" id="KW-1185">Reference proteome</keyword>